<dbReference type="InterPro" id="IPR032675">
    <property type="entry name" value="LRR_dom_sf"/>
</dbReference>
<name>A0ABD1Z0X2_9MARC</name>
<dbReference type="EMBL" id="JBHFFA010000002">
    <property type="protein sequence ID" value="KAL2641441.1"/>
    <property type="molecule type" value="Genomic_DNA"/>
</dbReference>
<organism evidence="1 2">
    <name type="scientific">Riccia fluitans</name>
    <dbReference type="NCBI Taxonomy" id="41844"/>
    <lineage>
        <taxon>Eukaryota</taxon>
        <taxon>Viridiplantae</taxon>
        <taxon>Streptophyta</taxon>
        <taxon>Embryophyta</taxon>
        <taxon>Marchantiophyta</taxon>
        <taxon>Marchantiopsida</taxon>
        <taxon>Marchantiidae</taxon>
        <taxon>Marchantiales</taxon>
        <taxon>Ricciaceae</taxon>
        <taxon>Riccia</taxon>
    </lineage>
</organism>
<dbReference type="AlphaFoldDB" id="A0ABD1Z0X2"/>
<keyword evidence="2" id="KW-1185">Reference proteome</keyword>
<dbReference type="PANTHER" id="PTHR36766">
    <property type="entry name" value="PLANT BROAD-SPECTRUM MILDEW RESISTANCE PROTEIN RPW8"/>
    <property type="match status" value="1"/>
</dbReference>
<comment type="caution">
    <text evidence="1">The sequence shown here is derived from an EMBL/GenBank/DDBJ whole genome shotgun (WGS) entry which is preliminary data.</text>
</comment>
<gene>
    <name evidence="1" type="ORF">R1flu_009028</name>
</gene>
<dbReference type="SUPFAM" id="SSF52047">
    <property type="entry name" value="RNI-like"/>
    <property type="match status" value="1"/>
</dbReference>
<proteinExistence type="predicted"/>
<dbReference type="Proteomes" id="UP001605036">
    <property type="component" value="Unassembled WGS sequence"/>
</dbReference>
<dbReference type="PANTHER" id="PTHR36766:SF30">
    <property type="entry name" value="TIR-NBS TYPE DISEASE RESISTANCE PROTEIN-RELATED"/>
    <property type="match status" value="1"/>
</dbReference>
<accession>A0ABD1Z0X2</accession>
<evidence type="ECO:0000313" key="1">
    <source>
        <dbReference type="EMBL" id="KAL2641441.1"/>
    </source>
</evidence>
<evidence type="ECO:0000313" key="2">
    <source>
        <dbReference type="Proteomes" id="UP001605036"/>
    </source>
</evidence>
<protein>
    <submittedName>
        <fullName evidence="1">Uncharacterized protein</fullName>
    </submittedName>
</protein>
<reference evidence="1 2" key="1">
    <citation type="submission" date="2024-09" db="EMBL/GenBank/DDBJ databases">
        <title>Chromosome-scale assembly of Riccia fluitans.</title>
        <authorList>
            <person name="Paukszto L."/>
            <person name="Sawicki J."/>
            <person name="Karawczyk K."/>
            <person name="Piernik-Szablinska J."/>
            <person name="Szczecinska M."/>
            <person name="Mazdziarz M."/>
        </authorList>
    </citation>
    <scope>NUCLEOTIDE SEQUENCE [LARGE SCALE GENOMIC DNA]</scope>
    <source>
        <strain evidence="1">Rf_01</strain>
        <tissue evidence="1">Aerial parts of the thallus</tissue>
    </source>
</reference>
<dbReference type="Gene3D" id="3.80.10.10">
    <property type="entry name" value="Ribonuclease Inhibitor"/>
    <property type="match status" value="1"/>
</dbReference>
<sequence length="196" mass="22347">MGRLPNNFHKLQNLWILRIDDGDLRELPKTFGLLPALEDFTLNAPVESLPDSISEISSLRRMKISSSKSLRMWPTPRKAYTSCHLTSLKELKLVDLSALVELPDSFGGMQSLKRLSVTRCSALKRLPEEFGALQQLRSLTIEDCVKLEELCESFHNLRQLRVFSLSWLPTLQMLPINFGLSPSLEYLQIMECICTP</sequence>